<gene>
    <name evidence="11" type="ORF">NSCI0253_LOCUS11728</name>
</gene>
<evidence type="ECO:0000256" key="8">
    <source>
        <dbReference type="ARBA" id="ARBA00023136"/>
    </source>
</evidence>
<keyword evidence="8 10" id="KW-0472">Membrane</keyword>
<dbReference type="Pfam" id="PF01151">
    <property type="entry name" value="ELO"/>
    <property type="match status" value="1"/>
</dbReference>
<dbReference type="EC" id="2.3.1.-" evidence="10"/>
<evidence type="ECO:0000256" key="7">
    <source>
        <dbReference type="ARBA" id="ARBA00023098"/>
    </source>
</evidence>
<evidence type="ECO:0000256" key="6">
    <source>
        <dbReference type="ARBA" id="ARBA00022989"/>
    </source>
</evidence>
<dbReference type="GO" id="GO:0019367">
    <property type="term" value="P:fatty acid elongation, saturated fatty acid"/>
    <property type="evidence" value="ECO:0007669"/>
    <property type="project" value="TreeGrafter"/>
</dbReference>
<evidence type="ECO:0000313" key="11">
    <source>
        <dbReference type="EMBL" id="CAD8837380.1"/>
    </source>
</evidence>
<evidence type="ECO:0000256" key="5">
    <source>
        <dbReference type="ARBA" id="ARBA00022832"/>
    </source>
</evidence>
<evidence type="ECO:0000256" key="1">
    <source>
        <dbReference type="ARBA" id="ARBA00004141"/>
    </source>
</evidence>
<dbReference type="PROSITE" id="PS01188">
    <property type="entry name" value="ELO"/>
    <property type="match status" value="1"/>
</dbReference>
<keyword evidence="4 10" id="KW-0812">Transmembrane</keyword>
<dbReference type="GO" id="GO:0030148">
    <property type="term" value="P:sphingolipid biosynthetic process"/>
    <property type="evidence" value="ECO:0007669"/>
    <property type="project" value="TreeGrafter"/>
</dbReference>
<feature type="transmembrane region" description="Helical" evidence="10">
    <location>
        <begin position="85"/>
        <end position="110"/>
    </location>
</feature>
<keyword evidence="7 10" id="KW-0443">Lipid metabolism</keyword>
<dbReference type="GO" id="GO:0042761">
    <property type="term" value="P:very long-chain fatty acid biosynthetic process"/>
    <property type="evidence" value="ECO:0007669"/>
    <property type="project" value="TreeGrafter"/>
</dbReference>
<dbReference type="EMBL" id="HBFQ01016878">
    <property type="protein sequence ID" value="CAD8837380.1"/>
    <property type="molecule type" value="Transcribed_RNA"/>
</dbReference>
<evidence type="ECO:0000256" key="2">
    <source>
        <dbReference type="ARBA" id="ARBA00022516"/>
    </source>
</evidence>
<comment type="subcellular location">
    <subcellularLocation>
        <location evidence="1">Membrane</location>
        <topology evidence="1">Multi-pass membrane protein</topology>
    </subcellularLocation>
</comment>
<dbReference type="GO" id="GO:0005789">
    <property type="term" value="C:endoplasmic reticulum membrane"/>
    <property type="evidence" value="ECO:0007669"/>
    <property type="project" value="TreeGrafter"/>
</dbReference>
<feature type="transmembrane region" description="Helical" evidence="10">
    <location>
        <begin position="253"/>
        <end position="271"/>
    </location>
</feature>
<evidence type="ECO:0000256" key="3">
    <source>
        <dbReference type="ARBA" id="ARBA00022679"/>
    </source>
</evidence>
<feature type="transmembrane region" description="Helical" evidence="10">
    <location>
        <begin position="191"/>
        <end position="209"/>
    </location>
</feature>
<dbReference type="GO" id="GO:0034626">
    <property type="term" value="P:fatty acid elongation, polyunsaturated fatty acid"/>
    <property type="evidence" value="ECO:0007669"/>
    <property type="project" value="TreeGrafter"/>
</dbReference>
<dbReference type="PANTHER" id="PTHR11157">
    <property type="entry name" value="FATTY ACID ACYL TRANSFERASE-RELATED"/>
    <property type="match status" value="1"/>
</dbReference>
<keyword evidence="9 10" id="KW-0275">Fatty acid biosynthesis</keyword>
<proteinExistence type="inferred from homology"/>
<evidence type="ECO:0000256" key="4">
    <source>
        <dbReference type="ARBA" id="ARBA00022692"/>
    </source>
</evidence>
<accession>A0A7S0ZZB3</accession>
<name>A0A7S0ZZB3_NOCSC</name>
<comment type="catalytic activity">
    <reaction evidence="10">
        <text>an acyl-CoA + malonyl-CoA + H(+) = a 3-oxoacyl-CoA + CO2 + CoA</text>
        <dbReference type="Rhea" id="RHEA:50252"/>
        <dbReference type="ChEBI" id="CHEBI:15378"/>
        <dbReference type="ChEBI" id="CHEBI:16526"/>
        <dbReference type="ChEBI" id="CHEBI:57287"/>
        <dbReference type="ChEBI" id="CHEBI:57384"/>
        <dbReference type="ChEBI" id="CHEBI:58342"/>
        <dbReference type="ChEBI" id="CHEBI:90726"/>
    </reaction>
    <physiologicalReaction direction="left-to-right" evidence="10">
        <dbReference type="Rhea" id="RHEA:50253"/>
    </physiologicalReaction>
</comment>
<dbReference type="PANTHER" id="PTHR11157:SF140">
    <property type="entry name" value="ELONGATION OF FATTY ACIDS PROTEIN"/>
    <property type="match status" value="1"/>
</dbReference>
<feature type="transmembrane region" description="Helical" evidence="10">
    <location>
        <begin position="229"/>
        <end position="247"/>
    </location>
</feature>
<dbReference type="InterPro" id="IPR030457">
    <property type="entry name" value="ELO_CS"/>
</dbReference>
<feature type="transmembrane region" description="Helical" evidence="10">
    <location>
        <begin position="134"/>
        <end position="155"/>
    </location>
</feature>
<sequence>MDQGWAEVDRQIVGFFNPSVADPQTRMLVQKDWPLHRLDHALYVACGYLAVVLICKLLFGQSQKKPATTDQKKPSVGDKIRQDGIIVFVAMAVYNASQVALCGWMIYAAMKEHRRRGFSLVCNAFDPTDSGLAYVLHVFYLSKVLDFFDTLFMIVKGNWRQVSFLHVYHHFTIFLVYWLNTNAFYDGDIYFTVVLNGFIHFVMYSYYFLTAFNIQVPTIIKKSITNMQLIQFVCMESQGAYILLFGCPSPSKIVIFYMVYISTMLILFADFKRRTYSSSKKVKAT</sequence>
<dbReference type="AlphaFoldDB" id="A0A7S0ZZB3"/>
<keyword evidence="2 10" id="KW-0444">Lipid biosynthesis</keyword>
<keyword evidence="5 10" id="KW-0276">Fatty acid metabolism</keyword>
<protein>
    <recommendedName>
        <fullName evidence="10">Elongation of fatty acids protein</fullName>
        <ecNumber evidence="10">2.3.1.-</ecNumber>
    </recommendedName>
</protein>
<dbReference type="InterPro" id="IPR002076">
    <property type="entry name" value="ELO_fam"/>
</dbReference>
<reference evidence="11" key="1">
    <citation type="submission" date="2021-01" db="EMBL/GenBank/DDBJ databases">
        <authorList>
            <person name="Corre E."/>
            <person name="Pelletier E."/>
            <person name="Niang G."/>
            <person name="Scheremetjew M."/>
            <person name="Finn R."/>
            <person name="Kale V."/>
            <person name="Holt S."/>
            <person name="Cochrane G."/>
            <person name="Meng A."/>
            <person name="Brown T."/>
            <person name="Cohen L."/>
        </authorList>
    </citation>
    <scope>NUCLEOTIDE SEQUENCE</scope>
</reference>
<dbReference type="GO" id="GO:0034625">
    <property type="term" value="P:fatty acid elongation, monounsaturated fatty acid"/>
    <property type="evidence" value="ECO:0007669"/>
    <property type="project" value="TreeGrafter"/>
</dbReference>
<keyword evidence="3 10" id="KW-0808">Transferase</keyword>
<feature type="transmembrane region" description="Helical" evidence="10">
    <location>
        <begin position="162"/>
        <end position="179"/>
    </location>
</feature>
<evidence type="ECO:0000256" key="9">
    <source>
        <dbReference type="ARBA" id="ARBA00023160"/>
    </source>
</evidence>
<keyword evidence="6 10" id="KW-1133">Transmembrane helix</keyword>
<comment type="similarity">
    <text evidence="10">Belongs to the ELO family.</text>
</comment>
<evidence type="ECO:0000256" key="10">
    <source>
        <dbReference type="RuleBase" id="RU361115"/>
    </source>
</evidence>
<dbReference type="GO" id="GO:0009922">
    <property type="term" value="F:fatty acid elongase activity"/>
    <property type="evidence" value="ECO:0007669"/>
    <property type="project" value="InterPro"/>
</dbReference>
<feature type="transmembrane region" description="Helical" evidence="10">
    <location>
        <begin position="41"/>
        <end position="59"/>
    </location>
</feature>
<organism evidence="11">
    <name type="scientific">Noctiluca scintillans</name>
    <name type="common">Sea sparkle</name>
    <name type="synonym">Red tide dinoflagellate</name>
    <dbReference type="NCBI Taxonomy" id="2966"/>
    <lineage>
        <taxon>Eukaryota</taxon>
        <taxon>Sar</taxon>
        <taxon>Alveolata</taxon>
        <taxon>Dinophyceae</taxon>
        <taxon>Noctilucales</taxon>
        <taxon>Noctilucaceae</taxon>
        <taxon>Noctiluca</taxon>
    </lineage>
</organism>